<dbReference type="EC" id="6.1.1.14" evidence="1"/>
<keyword evidence="5" id="KW-0067">ATP-binding</keyword>
<dbReference type="GO" id="GO:0004820">
    <property type="term" value="F:glycine-tRNA ligase activity"/>
    <property type="evidence" value="ECO:0007669"/>
    <property type="project" value="UniProtKB-EC"/>
</dbReference>
<dbReference type="NCBIfam" id="NF003211">
    <property type="entry name" value="PRK04173.1"/>
    <property type="match status" value="1"/>
</dbReference>
<dbReference type="InterPro" id="IPR002315">
    <property type="entry name" value="tRNA-synt_gly"/>
</dbReference>
<evidence type="ECO:0000313" key="10">
    <source>
        <dbReference type="EMBL" id="HIH33579.1"/>
    </source>
</evidence>
<dbReference type="GO" id="GO:0005737">
    <property type="term" value="C:cytoplasm"/>
    <property type="evidence" value="ECO:0007669"/>
    <property type="project" value="InterPro"/>
</dbReference>
<evidence type="ECO:0000259" key="9">
    <source>
        <dbReference type="PROSITE" id="PS50862"/>
    </source>
</evidence>
<dbReference type="Pfam" id="PF00587">
    <property type="entry name" value="tRNA-synt_2b"/>
    <property type="match status" value="1"/>
</dbReference>
<dbReference type="InterPro" id="IPR027031">
    <property type="entry name" value="Gly-tRNA_synthase/POLG2"/>
</dbReference>
<evidence type="ECO:0000256" key="3">
    <source>
        <dbReference type="ARBA" id="ARBA00022598"/>
    </source>
</evidence>
<evidence type="ECO:0000256" key="2">
    <source>
        <dbReference type="ARBA" id="ARBA00022490"/>
    </source>
</evidence>
<dbReference type="Gene3D" id="3.40.50.800">
    <property type="entry name" value="Anticodon-binding domain"/>
    <property type="match status" value="1"/>
</dbReference>
<gene>
    <name evidence="10" type="primary">glyS</name>
    <name evidence="10" type="ORF">HA227_05010</name>
</gene>
<evidence type="ECO:0000256" key="1">
    <source>
        <dbReference type="ARBA" id="ARBA00012829"/>
    </source>
</evidence>
<dbReference type="GO" id="GO:0006426">
    <property type="term" value="P:glycyl-tRNA aminoacylation"/>
    <property type="evidence" value="ECO:0007669"/>
    <property type="project" value="InterPro"/>
</dbReference>
<dbReference type="Gene3D" id="3.30.930.10">
    <property type="entry name" value="Bira Bifunctional Protein, Domain 2"/>
    <property type="match status" value="1"/>
</dbReference>
<dbReference type="AlphaFoldDB" id="A0A7J4KWU4"/>
<keyword evidence="6" id="KW-0648">Protein biosynthesis</keyword>
<comment type="caution">
    <text evidence="10">The sequence shown here is derived from an EMBL/GenBank/DDBJ whole genome shotgun (WGS) entry which is preliminary data.</text>
</comment>
<evidence type="ECO:0000256" key="7">
    <source>
        <dbReference type="ARBA" id="ARBA00023146"/>
    </source>
</evidence>
<keyword evidence="2" id="KW-0963">Cytoplasm</keyword>
<dbReference type="InterPro" id="IPR006195">
    <property type="entry name" value="aa-tRNA-synth_II"/>
</dbReference>
<dbReference type="InterPro" id="IPR036621">
    <property type="entry name" value="Anticodon-bd_dom_sf"/>
</dbReference>
<organism evidence="10 11">
    <name type="scientific">Candidatus Iainarchaeum sp</name>
    <dbReference type="NCBI Taxonomy" id="3101447"/>
    <lineage>
        <taxon>Archaea</taxon>
        <taxon>Candidatus Iainarchaeota</taxon>
        <taxon>Candidatus Iainarchaeia</taxon>
        <taxon>Candidatus Iainarchaeales</taxon>
        <taxon>Candidatus Iainarchaeaceae</taxon>
        <taxon>Candidatus Iainarchaeum</taxon>
    </lineage>
</organism>
<dbReference type="GO" id="GO:0005524">
    <property type="term" value="F:ATP binding"/>
    <property type="evidence" value="ECO:0007669"/>
    <property type="project" value="UniProtKB-KW"/>
</dbReference>
<dbReference type="InterPro" id="IPR045864">
    <property type="entry name" value="aa-tRNA-synth_II/BPL/LPL"/>
</dbReference>
<dbReference type="NCBIfam" id="TIGR00389">
    <property type="entry name" value="glyS_dimeric"/>
    <property type="match status" value="1"/>
</dbReference>
<dbReference type="InterPro" id="IPR002314">
    <property type="entry name" value="aa-tRNA-synt_IIb"/>
</dbReference>
<dbReference type="PRINTS" id="PR01043">
    <property type="entry name" value="TRNASYNTHGLY"/>
</dbReference>
<dbReference type="PANTHER" id="PTHR10745:SF0">
    <property type="entry name" value="GLYCINE--TRNA LIGASE"/>
    <property type="match status" value="1"/>
</dbReference>
<dbReference type="CDD" id="cd00858">
    <property type="entry name" value="GlyRS_anticodon"/>
    <property type="match status" value="1"/>
</dbReference>
<dbReference type="EMBL" id="DUFJ01000109">
    <property type="protein sequence ID" value="HIH33579.1"/>
    <property type="molecule type" value="Genomic_DNA"/>
</dbReference>
<dbReference type="InterPro" id="IPR004154">
    <property type="entry name" value="Anticodon-bd"/>
</dbReference>
<dbReference type="Proteomes" id="UP000527315">
    <property type="component" value="Unassembled WGS sequence"/>
</dbReference>
<proteinExistence type="predicted"/>
<keyword evidence="3 10" id="KW-0436">Ligase</keyword>
<name>A0A7J4KWU4_9ARCH</name>
<evidence type="ECO:0000313" key="11">
    <source>
        <dbReference type="Proteomes" id="UP000527315"/>
    </source>
</evidence>
<dbReference type="FunFam" id="3.30.40.230:FF:000005">
    <property type="entry name" value="Glycine--tRNA ligase"/>
    <property type="match status" value="1"/>
</dbReference>
<dbReference type="PANTHER" id="PTHR10745">
    <property type="entry name" value="GLYCYL-TRNA SYNTHETASE/DNA POLYMERASE SUBUNIT GAMMA-2"/>
    <property type="match status" value="1"/>
</dbReference>
<keyword evidence="4" id="KW-0547">Nucleotide-binding</keyword>
<dbReference type="Pfam" id="PF03129">
    <property type="entry name" value="HGTP_anticodon"/>
    <property type="match status" value="1"/>
</dbReference>
<protein>
    <recommendedName>
        <fullName evidence="1">glycine--tRNA ligase</fullName>
        <ecNumber evidence="1">6.1.1.14</ecNumber>
    </recommendedName>
    <alternativeName>
        <fullName evidence="8">Diadenosine tetraphosphate synthetase</fullName>
    </alternativeName>
</protein>
<accession>A0A7J4KWU4</accession>
<dbReference type="Gene3D" id="3.30.40.230">
    <property type="match status" value="1"/>
</dbReference>
<evidence type="ECO:0000256" key="4">
    <source>
        <dbReference type="ARBA" id="ARBA00022741"/>
    </source>
</evidence>
<reference evidence="11" key="1">
    <citation type="journal article" date="2020" name="bioRxiv">
        <title>A rank-normalized archaeal taxonomy based on genome phylogeny resolves widespread incomplete and uneven classifications.</title>
        <authorList>
            <person name="Rinke C."/>
            <person name="Chuvochina M."/>
            <person name="Mussig A.J."/>
            <person name="Chaumeil P.-A."/>
            <person name="Waite D.W."/>
            <person name="Whitman W.B."/>
            <person name="Parks D.H."/>
            <person name="Hugenholtz P."/>
        </authorList>
    </citation>
    <scope>NUCLEOTIDE SEQUENCE [LARGE SCALE GENOMIC DNA]</scope>
</reference>
<dbReference type="SUPFAM" id="SSF52954">
    <property type="entry name" value="Class II aaRS ABD-related"/>
    <property type="match status" value="1"/>
</dbReference>
<dbReference type="PROSITE" id="PS50862">
    <property type="entry name" value="AA_TRNA_LIGASE_II"/>
    <property type="match status" value="1"/>
</dbReference>
<dbReference type="SUPFAM" id="SSF55681">
    <property type="entry name" value="Class II aaRS and biotin synthetases"/>
    <property type="match status" value="1"/>
</dbReference>
<sequence length="505" mass="57833">MADSEDITNLALRRNFFYPAAEIYSNAPSGFWEFGPSGEAMRRKLVEFWRKEFVQKEGFAEIFGSQILPEAVFKASGHLQNFNDPIAQCKKCKSLHRADQLIAEKISEIVPESLSIEELSKLIKKHEVQCPKCKGKDFTETKKFNMMMKVEIGATGESTCYLRPETCQSIFLDFARLYKTGRQQELPFGIAQAGNSFRNEISPRNTLLRAREFGQMEVEIFFNPSNANEFEKFKEVESTELPIMLSEKAGVQKITAKQACEKKIIGSRMIAYYLAKWQLFWEKIGIPKEKMRFRKLADDEKAFYAAEAFDFEVLTSLGWVELTACNNRTDYDLKGHEKESRKDLKVKEEGGKEAIIPHVFELSNGIDRSLWALLDLAFRKEKRGPEERIYLDLNPRIAPVFAGVFPLVKKDGLLEKALEVFEELESFGFDAEFDEKGSIGKRYARIDEIGCPFAITIDYDTLKDNTVTLRDRNSLGQKRIKAEKLPELLWKLQAGKLDFAGVGEK</sequence>
<evidence type="ECO:0000256" key="6">
    <source>
        <dbReference type="ARBA" id="ARBA00022917"/>
    </source>
</evidence>
<keyword evidence="7" id="KW-0030">Aminoacyl-tRNA synthetase</keyword>
<evidence type="ECO:0000256" key="8">
    <source>
        <dbReference type="ARBA" id="ARBA00030057"/>
    </source>
</evidence>
<evidence type="ECO:0000256" key="5">
    <source>
        <dbReference type="ARBA" id="ARBA00022840"/>
    </source>
</evidence>
<feature type="domain" description="Aminoacyl-transfer RNA synthetases class-II family profile" evidence="9">
    <location>
        <begin position="6"/>
        <end position="399"/>
    </location>
</feature>